<keyword evidence="2" id="KW-0479">Metal-binding</keyword>
<accession>A0ABV3RH27</accession>
<evidence type="ECO:0000313" key="6">
    <source>
        <dbReference type="EMBL" id="MEW9918267.1"/>
    </source>
</evidence>
<dbReference type="PANTHER" id="PTHR33337">
    <property type="entry name" value="GFA DOMAIN-CONTAINING PROTEIN"/>
    <property type="match status" value="1"/>
</dbReference>
<name>A0ABV3RH27_9RHOB</name>
<gene>
    <name evidence="6" type="ORF">AB2B41_01510</name>
</gene>
<evidence type="ECO:0000256" key="2">
    <source>
        <dbReference type="ARBA" id="ARBA00022723"/>
    </source>
</evidence>
<keyword evidence="7" id="KW-1185">Reference proteome</keyword>
<evidence type="ECO:0000256" key="1">
    <source>
        <dbReference type="ARBA" id="ARBA00005495"/>
    </source>
</evidence>
<dbReference type="RefSeq" id="WP_367875970.1">
    <property type="nucleotide sequence ID" value="NZ_JBFNXX010000001.1"/>
</dbReference>
<dbReference type="InterPro" id="IPR011057">
    <property type="entry name" value="Mss4-like_sf"/>
</dbReference>
<dbReference type="Proteomes" id="UP001556098">
    <property type="component" value="Unassembled WGS sequence"/>
</dbReference>
<dbReference type="Pfam" id="PF04828">
    <property type="entry name" value="GFA"/>
    <property type="match status" value="1"/>
</dbReference>
<evidence type="ECO:0000313" key="7">
    <source>
        <dbReference type="Proteomes" id="UP001556098"/>
    </source>
</evidence>
<keyword evidence="3" id="KW-0862">Zinc</keyword>
<dbReference type="EMBL" id="JBFNXX010000001">
    <property type="protein sequence ID" value="MEW9918267.1"/>
    <property type="molecule type" value="Genomic_DNA"/>
</dbReference>
<evidence type="ECO:0000259" key="5">
    <source>
        <dbReference type="PROSITE" id="PS51891"/>
    </source>
</evidence>
<protein>
    <submittedName>
        <fullName evidence="6">GFA family protein</fullName>
    </submittedName>
</protein>
<organism evidence="6 7">
    <name type="scientific">Sulfitobacter sediminis</name>
    <dbReference type="NCBI Taxonomy" id="3234186"/>
    <lineage>
        <taxon>Bacteria</taxon>
        <taxon>Pseudomonadati</taxon>
        <taxon>Pseudomonadota</taxon>
        <taxon>Alphaproteobacteria</taxon>
        <taxon>Rhodobacterales</taxon>
        <taxon>Roseobacteraceae</taxon>
        <taxon>Sulfitobacter</taxon>
    </lineage>
</organism>
<reference evidence="6 7" key="1">
    <citation type="submission" date="2024-07" db="EMBL/GenBank/DDBJ databases">
        <title>Marimonas sp.nov., isolated from tidal-flat sediment.</title>
        <authorList>
            <person name="Jayan J.N."/>
            <person name="Lee S.S."/>
        </authorList>
    </citation>
    <scope>NUCLEOTIDE SEQUENCE [LARGE SCALE GENOMIC DNA]</scope>
    <source>
        <strain evidence="6 7">MJW-29</strain>
    </source>
</reference>
<comment type="caution">
    <text evidence="6">The sequence shown here is derived from an EMBL/GenBank/DDBJ whole genome shotgun (WGS) entry which is preliminary data.</text>
</comment>
<comment type="similarity">
    <text evidence="1">Belongs to the Gfa family.</text>
</comment>
<evidence type="ECO:0000256" key="3">
    <source>
        <dbReference type="ARBA" id="ARBA00022833"/>
    </source>
</evidence>
<feature type="domain" description="CENP-V/GFA" evidence="5">
    <location>
        <begin position="8"/>
        <end position="122"/>
    </location>
</feature>
<keyword evidence="4" id="KW-0456">Lyase</keyword>
<dbReference type="PROSITE" id="PS51891">
    <property type="entry name" value="CENP_V_GFA"/>
    <property type="match status" value="1"/>
</dbReference>
<sequence>MRHPNPPYHGTCLCGAVEVHVTAPPLLTTACHCRDCQKLTASAFSLTTLFPSDSVSCTGSLIRGGHRAAPRNHSFCAACLTFIYSRIEGAEHRINLRTSILDDAPLFPPFVELMTVDKMPWAEVPATRSFTHFPETSEELQALMEAFARG</sequence>
<proteinExistence type="inferred from homology"/>
<dbReference type="SUPFAM" id="SSF51316">
    <property type="entry name" value="Mss4-like"/>
    <property type="match status" value="1"/>
</dbReference>
<dbReference type="InterPro" id="IPR006913">
    <property type="entry name" value="CENP-V/GFA"/>
</dbReference>
<dbReference type="PROSITE" id="PS51257">
    <property type="entry name" value="PROKAR_LIPOPROTEIN"/>
    <property type="match status" value="1"/>
</dbReference>
<evidence type="ECO:0000256" key="4">
    <source>
        <dbReference type="ARBA" id="ARBA00023239"/>
    </source>
</evidence>
<dbReference type="Gene3D" id="3.90.1590.10">
    <property type="entry name" value="glutathione-dependent formaldehyde- activating enzyme (gfa)"/>
    <property type="match status" value="1"/>
</dbReference>
<dbReference type="PANTHER" id="PTHR33337:SF40">
    <property type="entry name" value="CENP-V_GFA DOMAIN-CONTAINING PROTEIN-RELATED"/>
    <property type="match status" value="1"/>
</dbReference>